<dbReference type="AlphaFoldDB" id="A0A0A9CZK5"/>
<reference evidence="2" key="1">
    <citation type="submission" date="2014-09" db="EMBL/GenBank/DDBJ databases">
        <authorList>
            <person name="Magalhaes I.L.F."/>
            <person name="Oliveira U."/>
            <person name="Santos F.R."/>
            <person name="Vidigal T.H.D.A."/>
            <person name="Brescovit A.D."/>
            <person name="Santos A.J."/>
        </authorList>
    </citation>
    <scope>NUCLEOTIDE SEQUENCE</scope>
    <source>
        <tissue evidence="2">Shoot tissue taken approximately 20 cm above the soil surface</tissue>
    </source>
</reference>
<organism evidence="2">
    <name type="scientific">Arundo donax</name>
    <name type="common">Giant reed</name>
    <name type="synonym">Donax arundinaceus</name>
    <dbReference type="NCBI Taxonomy" id="35708"/>
    <lineage>
        <taxon>Eukaryota</taxon>
        <taxon>Viridiplantae</taxon>
        <taxon>Streptophyta</taxon>
        <taxon>Embryophyta</taxon>
        <taxon>Tracheophyta</taxon>
        <taxon>Spermatophyta</taxon>
        <taxon>Magnoliopsida</taxon>
        <taxon>Liliopsida</taxon>
        <taxon>Poales</taxon>
        <taxon>Poaceae</taxon>
        <taxon>PACMAD clade</taxon>
        <taxon>Arundinoideae</taxon>
        <taxon>Arundineae</taxon>
        <taxon>Arundo</taxon>
    </lineage>
</organism>
<name>A0A0A9CZK5_ARUDO</name>
<accession>A0A0A9CZK5</accession>
<reference evidence="2" key="2">
    <citation type="journal article" date="2015" name="Data Brief">
        <title>Shoot transcriptome of the giant reed, Arundo donax.</title>
        <authorList>
            <person name="Barrero R.A."/>
            <person name="Guerrero F.D."/>
            <person name="Moolhuijzen P."/>
            <person name="Goolsby J.A."/>
            <person name="Tidwell J."/>
            <person name="Bellgard S.E."/>
            <person name="Bellgard M.I."/>
        </authorList>
    </citation>
    <scope>NUCLEOTIDE SEQUENCE</scope>
    <source>
        <tissue evidence="2">Shoot tissue taken approximately 20 cm above the soil surface</tissue>
    </source>
</reference>
<evidence type="ECO:0000313" key="2">
    <source>
        <dbReference type="EMBL" id="JAD81021.1"/>
    </source>
</evidence>
<protein>
    <submittedName>
        <fullName evidence="2">Uncharacterized protein</fullName>
    </submittedName>
</protein>
<evidence type="ECO:0000256" key="1">
    <source>
        <dbReference type="SAM" id="MobiDB-lite"/>
    </source>
</evidence>
<sequence>MAGATQVGCIPASAEDPGGRIGGGGAFDYRSPARSAQRSGGPSSSLGGDEDEGGRAPTAALPREATDDPAGGSRVPAAALPVGRVAAAAGGLDGGILTTRRRWDSSKAERRWREGQILATVMTNLGSTA</sequence>
<feature type="region of interest" description="Disordered" evidence="1">
    <location>
        <begin position="1"/>
        <end position="77"/>
    </location>
</feature>
<proteinExistence type="predicted"/>
<dbReference type="EMBL" id="GBRH01216874">
    <property type="protein sequence ID" value="JAD81021.1"/>
    <property type="molecule type" value="Transcribed_RNA"/>
</dbReference>